<name>A0A9D4J075_DREPO</name>
<keyword evidence="2" id="KW-1185">Reference proteome</keyword>
<comment type="caution">
    <text evidence="1">The sequence shown here is derived from an EMBL/GenBank/DDBJ whole genome shotgun (WGS) entry which is preliminary data.</text>
</comment>
<dbReference type="Proteomes" id="UP000828390">
    <property type="component" value="Unassembled WGS sequence"/>
</dbReference>
<organism evidence="1 2">
    <name type="scientific">Dreissena polymorpha</name>
    <name type="common">Zebra mussel</name>
    <name type="synonym">Mytilus polymorpha</name>
    <dbReference type="NCBI Taxonomy" id="45954"/>
    <lineage>
        <taxon>Eukaryota</taxon>
        <taxon>Metazoa</taxon>
        <taxon>Spiralia</taxon>
        <taxon>Lophotrochozoa</taxon>
        <taxon>Mollusca</taxon>
        <taxon>Bivalvia</taxon>
        <taxon>Autobranchia</taxon>
        <taxon>Heteroconchia</taxon>
        <taxon>Euheterodonta</taxon>
        <taxon>Imparidentia</taxon>
        <taxon>Neoheterodontei</taxon>
        <taxon>Myida</taxon>
        <taxon>Dreissenoidea</taxon>
        <taxon>Dreissenidae</taxon>
        <taxon>Dreissena</taxon>
    </lineage>
</organism>
<reference evidence="1" key="1">
    <citation type="journal article" date="2019" name="bioRxiv">
        <title>The Genome of the Zebra Mussel, Dreissena polymorpha: A Resource for Invasive Species Research.</title>
        <authorList>
            <person name="McCartney M.A."/>
            <person name="Auch B."/>
            <person name="Kono T."/>
            <person name="Mallez S."/>
            <person name="Zhang Y."/>
            <person name="Obille A."/>
            <person name="Becker A."/>
            <person name="Abrahante J.E."/>
            <person name="Garbe J."/>
            <person name="Badalamenti J.P."/>
            <person name="Herman A."/>
            <person name="Mangelson H."/>
            <person name="Liachko I."/>
            <person name="Sullivan S."/>
            <person name="Sone E.D."/>
            <person name="Koren S."/>
            <person name="Silverstein K.A.T."/>
            <person name="Beckman K.B."/>
            <person name="Gohl D.M."/>
        </authorList>
    </citation>
    <scope>NUCLEOTIDE SEQUENCE</scope>
    <source>
        <strain evidence="1">Duluth1</strain>
        <tissue evidence="1">Whole animal</tissue>
    </source>
</reference>
<evidence type="ECO:0000313" key="1">
    <source>
        <dbReference type="EMBL" id="KAH3791134.1"/>
    </source>
</evidence>
<reference evidence="1" key="2">
    <citation type="submission" date="2020-11" db="EMBL/GenBank/DDBJ databases">
        <authorList>
            <person name="McCartney M.A."/>
            <person name="Auch B."/>
            <person name="Kono T."/>
            <person name="Mallez S."/>
            <person name="Becker A."/>
            <person name="Gohl D.M."/>
            <person name="Silverstein K.A.T."/>
            <person name="Koren S."/>
            <person name="Bechman K.B."/>
            <person name="Herman A."/>
            <person name="Abrahante J.E."/>
            <person name="Garbe J."/>
        </authorList>
    </citation>
    <scope>NUCLEOTIDE SEQUENCE</scope>
    <source>
        <strain evidence="1">Duluth1</strain>
        <tissue evidence="1">Whole animal</tissue>
    </source>
</reference>
<proteinExistence type="predicted"/>
<gene>
    <name evidence="1" type="ORF">DPMN_144614</name>
</gene>
<sequence>GTYSTNRTEQFSISTVQCSYSHWCDVTDQAESGNFTILTYRCDGDVWRRGFGTSTDLATGMLNY</sequence>
<dbReference type="EMBL" id="JAIWYP010000007">
    <property type="protein sequence ID" value="KAH3791134.1"/>
    <property type="molecule type" value="Genomic_DNA"/>
</dbReference>
<feature type="non-terminal residue" evidence="1">
    <location>
        <position position="64"/>
    </location>
</feature>
<evidence type="ECO:0000313" key="2">
    <source>
        <dbReference type="Proteomes" id="UP000828390"/>
    </source>
</evidence>
<accession>A0A9D4J075</accession>
<protein>
    <submittedName>
        <fullName evidence="1">Uncharacterized protein</fullName>
    </submittedName>
</protein>
<dbReference type="AlphaFoldDB" id="A0A9D4J075"/>